<accession>A0ABS1HRY4</accession>
<gene>
    <name evidence="1" type="ORF">JJL56_01710</name>
</gene>
<dbReference type="Proteomes" id="UP000654452">
    <property type="component" value="Unassembled WGS sequence"/>
</dbReference>
<reference evidence="1 2" key="1">
    <citation type="submission" date="2021-01" db="EMBL/GenBank/DDBJ databases">
        <title>Azospirillum sp. YIM DDC1 draft genome.</title>
        <authorList>
            <person name="Wang Y.-X."/>
        </authorList>
    </citation>
    <scope>NUCLEOTIDE SEQUENCE [LARGE SCALE GENOMIC DNA]</scope>
    <source>
        <strain evidence="1 2">YIM DDC1</strain>
    </source>
</reference>
<protein>
    <submittedName>
        <fullName evidence="1">GIY-YIG nuclease family protein</fullName>
    </submittedName>
</protein>
<dbReference type="Pfam" id="PF13455">
    <property type="entry name" value="MUG113"/>
    <property type="match status" value="1"/>
</dbReference>
<dbReference type="RefSeq" id="WP_200483940.1">
    <property type="nucleotide sequence ID" value="NZ_JAEPIV010000001.1"/>
</dbReference>
<name>A0ABS1HRY4_9PROT</name>
<proteinExistence type="predicted"/>
<sequence length="344" mass="37934">MIEQPAAPNAGIRARLFLTKTWGFDPARYPTLGFKEEGGRENLLRQARHGDWIAIAGTKGEPTATADQGRLLGMCQLGHEKVDADRVMRDLGVPMTAKELDAGGQYRWRWALPMTRAVAFVGKPDLQSIVGSYLPGQVWAAFARDVEVELGDEVANRIWALPSTPCVIASTPQLDREAAYAQAMELKRTYGASGPPPTGTRSGSERQLGLGYAYAFVLTGGRIAAYKIGSTSNPADRLAALNRELRPHLTGCAWEPMFQQIFPSETFAYRFEQLVLRRLRDRLVPGDREVVAVTFGELERTWTDIFVGKEWGERTEQVSGNAESQQAVELVDGGERAQGPIVRD</sequence>
<keyword evidence="2" id="KW-1185">Reference proteome</keyword>
<dbReference type="EMBL" id="JAEPIV010000001">
    <property type="protein sequence ID" value="MBK4717577.1"/>
    <property type="molecule type" value="Genomic_DNA"/>
</dbReference>
<organism evidence="1 2">
    <name type="scientific">Azospirillum aestuarii</name>
    <dbReference type="NCBI Taxonomy" id="2802052"/>
    <lineage>
        <taxon>Bacteria</taxon>
        <taxon>Pseudomonadati</taxon>
        <taxon>Pseudomonadota</taxon>
        <taxon>Alphaproteobacteria</taxon>
        <taxon>Rhodospirillales</taxon>
        <taxon>Azospirillaceae</taxon>
        <taxon>Azospirillum</taxon>
    </lineage>
</organism>
<evidence type="ECO:0000313" key="1">
    <source>
        <dbReference type="EMBL" id="MBK4717577.1"/>
    </source>
</evidence>
<comment type="caution">
    <text evidence="1">The sequence shown here is derived from an EMBL/GenBank/DDBJ whole genome shotgun (WGS) entry which is preliminary data.</text>
</comment>
<evidence type="ECO:0000313" key="2">
    <source>
        <dbReference type="Proteomes" id="UP000654452"/>
    </source>
</evidence>